<dbReference type="EMBL" id="CP065877">
    <property type="protein sequence ID" value="QQA16509.1"/>
    <property type="molecule type" value="Genomic_DNA"/>
</dbReference>
<sequence length="116" mass="14087">MTNVQKERFDARNITKADLEKVDRIIRERDYNYQVDLNILYTLRSLINDEIRNAENKREAFYRAMQRHDTRVFKRPEDSYPIHIGGWSFYEYLEVLRKVTALGGTEFDKYWSEDQV</sequence>
<evidence type="ECO:0000313" key="2">
    <source>
        <dbReference type="Proteomes" id="UP000596196"/>
    </source>
</evidence>
<protein>
    <submittedName>
        <fullName evidence="1">Uncharacterized protein</fullName>
    </submittedName>
</protein>
<keyword evidence="2" id="KW-1185">Reference proteome</keyword>
<dbReference type="RefSeq" id="WP_144402927.1">
    <property type="nucleotide sequence ID" value="NZ_CP009692.1"/>
</dbReference>
<gene>
    <name evidence="1" type="ORF">I6G81_03145</name>
</gene>
<name>A0ABX6ZAG5_BACMY</name>
<dbReference type="Proteomes" id="UP000596196">
    <property type="component" value="Chromosome"/>
</dbReference>
<proteinExistence type="predicted"/>
<evidence type="ECO:0000313" key="1">
    <source>
        <dbReference type="EMBL" id="QQA16509.1"/>
    </source>
</evidence>
<accession>A0ABX6ZAG5</accession>
<reference evidence="1 2" key="1">
    <citation type="submission" date="2020-12" db="EMBL/GenBank/DDBJ databases">
        <title>FDA dAtabase for Regulatory Grade micrObial Sequences (FDA-ARGOS): Supporting development and validation of Infectious Disease Dx tests.</title>
        <authorList>
            <person name="Nelson B."/>
            <person name="Plummer A."/>
            <person name="Tallon L."/>
            <person name="Sadzewicz L."/>
            <person name="Zhao X."/>
            <person name="Boylan J."/>
            <person name="Ott S."/>
            <person name="Bowen H."/>
            <person name="Vavikolanu K."/>
            <person name="Mehta A."/>
            <person name="Aluvathingal J."/>
            <person name="Nadendla S."/>
            <person name="Myers T."/>
            <person name="Yan Y."/>
            <person name="Sichtig H."/>
        </authorList>
    </citation>
    <scope>NUCLEOTIDE SEQUENCE [LARGE SCALE GENOMIC DNA]</scope>
    <source>
        <strain evidence="1 2">FDAARGOS_924</strain>
    </source>
</reference>
<organism evidence="1 2">
    <name type="scientific">Bacillus mycoides</name>
    <dbReference type="NCBI Taxonomy" id="1405"/>
    <lineage>
        <taxon>Bacteria</taxon>
        <taxon>Bacillati</taxon>
        <taxon>Bacillota</taxon>
        <taxon>Bacilli</taxon>
        <taxon>Bacillales</taxon>
        <taxon>Bacillaceae</taxon>
        <taxon>Bacillus</taxon>
        <taxon>Bacillus cereus group</taxon>
    </lineage>
</organism>